<comment type="cofactor">
    <cofactor evidence="1">
        <name>pyridoxal 5'-phosphate</name>
        <dbReference type="ChEBI" id="CHEBI:597326"/>
    </cofactor>
</comment>
<dbReference type="AlphaFoldDB" id="A0A9X9X0B0"/>
<dbReference type="Pfam" id="PF00202">
    <property type="entry name" value="Aminotran_3"/>
    <property type="match status" value="1"/>
</dbReference>
<keyword evidence="5" id="KW-0808">Transferase</keyword>
<gene>
    <name evidence="5" type="ORF">GXW76_16790</name>
</gene>
<sequence>MSSPVASPVRSSNAVASPQGSAQAFERAKHVVPGGSMRQATWFAPHPPYAARGEGCWIEDLDGRRILDCANNFFSLIHGHAFPPVVEALRAVVGGGTAFGLPTEHETRLAEAIRSRAPRCEQIRFCNSGTEAVMFAVKAARALTGRPAIAKMEGAYHGAYDHLEVSLASDPSNWEGPDGDPAAVPYARGTPPAVVADTVVLPYADPARCAAILEREGPRLAAVVLDTLTSKAGMVPPPQGTLDAIRAACRRHGIMLVCDEVIGFRLAHAGAHTLFGLEPDLIALGKIIGGGLPVGAVAGPADRMAVFDHTHGPPAVAHGGTFSANPLTMVAGLATLEAFDAAAVDRLGRLGDTLRARINAAFAAAGTPAQVTGLGSLFRLHLTTAPIRDYRSSYPTAAAKQAIPAIHLAMLDRGILMTPNCSGALSTPMGAAEIDLIATALAETTARALSAI</sequence>
<dbReference type="PANTHER" id="PTHR43713:SF3">
    <property type="entry name" value="GLUTAMATE-1-SEMIALDEHYDE 2,1-AMINOMUTASE 1, CHLOROPLASTIC-RELATED"/>
    <property type="match status" value="1"/>
</dbReference>
<evidence type="ECO:0000256" key="2">
    <source>
        <dbReference type="ARBA" id="ARBA00022898"/>
    </source>
</evidence>
<evidence type="ECO:0000256" key="3">
    <source>
        <dbReference type="RuleBase" id="RU003560"/>
    </source>
</evidence>
<dbReference type="GO" id="GO:0030170">
    <property type="term" value="F:pyridoxal phosphate binding"/>
    <property type="evidence" value="ECO:0007669"/>
    <property type="project" value="InterPro"/>
</dbReference>
<dbReference type="SUPFAM" id="SSF53383">
    <property type="entry name" value="PLP-dependent transferases"/>
    <property type="match status" value="1"/>
</dbReference>
<dbReference type="InterPro" id="IPR015422">
    <property type="entry name" value="PyrdxlP-dep_Trfase_small"/>
</dbReference>
<organism evidence="5 6">
    <name type="scientific">Neoroseomonas soli</name>
    <dbReference type="NCBI Taxonomy" id="1081025"/>
    <lineage>
        <taxon>Bacteria</taxon>
        <taxon>Pseudomonadati</taxon>
        <taxon>Pseudomonadota</taxon>
        <taxon>Alphaproteobacteria</taxon>
        <taxon>Acetobacterales</taxon>
        <taxon>Acetobacteraceae</taxon>
        <taxon>Neoroseomonas</taxon>
    </lineage>
</organism>
<proteinExistence type="inferred from homology"/>
<dbReference type="EMBL" id="JAAEDM010000051">
    <property type="protein sequence ID" value="MBR0672839.1"/>
    <property type="molecule type" value="Genomic_DNA"/>
</dbReference>
<dbReference type="GO" id="GO:0008483">
    <property type="term" value="F:transaminase activity"/>
    <property type="evidence" value="ECO:0007669"/>
    <property type="project" value="UniProtKB-KW"/>
</dbReference>
<reference evidence="5" key="2">
    <citation type="journal article" date="2021" name="Syst. Appl. Microbiol.">
        <title>Roseomonas hellenica sp. nov., isolated from roots of wild-growing Alkanna tinctoria.</title>
        <authorList>
            <person name="Rat A."/>
            <person name="Naranjo H.D."/>
            <person name="Lebbe L."/>
            <person name="Cnockaert M."/>
            <person name="Krigas N."/>
            <person name="Grigoriadou K."/>
            <person name="Maloupa E."/>
            <person name="Willems A."/>
        </authorList>
    </citation>
    <scope>NUCLEOTIDE SEQUENCE</scope>
    <source>
        <strain evidence="5">LMG 31231</strain>
    </source>
</reference>
<reference evidence="5" key="1">
    <citation type="submission" date="2020-01" db="EMBL/GenBank/DDBJ databases">
        <authorList>
            <person name="Rat A."/>
        </authorList>
    </citation>
    <scope>NUCLEOTIDE SEQUENCE</scope>
    <source>
        <strain evidence="5">LMG 31231</strain>
    </source>
</reference>
<dbReference type="CDD" id="cd00610">
    <property type="entry name" value="OAT_like"/>
    <property type="match status" value="1"/>
</dbReference>
<evidence type="ECO:0000313" key="5">
    <source>
        <dbReference type="EMBL" id="MBR0672839.1"/>
    </source>
</evidence>
<comment type="caution">
    <text evidence="5">The sequence shown here is derived from an EMBL/GenBank/DDBJ whole genome shotgun (WGS) entry which is preliminary data.</text>
</comment>
<keyword evidence="6" id="KW-1185">Reference proteome</keyword>
<evidence type="ECO:0000256" key="4">
    <source>
        <dbReference type="SAM" id="MobiDB-lite"/>
    </source>
</evidence>
<name>A0A9X9X0B0_9PROT</name>
<feature type="compositionally biased region" description="Polar residues" evidence="4">
    <location>
        <begin position="1"/>
        <end position="22"/>
    </location>
</feature>
<keyword evidence="5" id="KW-0032">Aminotransferase</keyword>
<dbReference type="Gene3D" id="3.90.1150.10">
    <property type="entry name" value="Aspartate Aminotransferase, domain 1"/>
    <property type="match status" value="1"/>
</dbReference>
<evidence type="ECO:0000313" key="6">
    <source>
        <dbReference type="Proteomes" id="UP001138751"/>
    </source>
</evidence>
<keyword evidence="2 3" id="KW-0663">Pyridoxal phosphate</keyword>
<feature type="region of interest" description="Disordered" evidence="4">
    <location>
        <begin position="1"/>
        <end position="26"/>
    </location>
</feature>
<dbReference type="Gene3D" id="3.40.640.10">
    <property type="entry name" value="Type I PLP-dependent aspartate aminotransferase-like (Major domain)"/>
    <property type="match status" value="1"/>
</dbReference>
<dbReference type="InterPro" id="IPR015421">
    <property type="entry name" value="PyrdxlP-dep_Trfase_major"/>
</dbReference>
<accession>A0A9X9X0B0</accession>
<evidence type="ECO:0000256" key="1">
    <source>
        <dbReference type="ARBA" id="ARBA00001933"/>
    </source>
</evidence>
<protein>
    <submittedName>
        <fullName evidence="5">Aspartate aminotransferase family protein</fullName>
    </submittedName>
</protein>
<dbReference type="Proteomes" id="UP001138751">
    <property type="component" value="Unassembled WGS sequence"/>
</dbReference>
<dbReference type="PANTHER" id="PTHR43713">
    <property type="entry name" value="GLUTAMATE-1-SEMIALDEHYDE 2,1-AMINOMUTASE"/>
    <property type="match status" value="1"/>
</dbReference>
<dbReference type="InterPro" id="IPR005814">
    <property type="entry name" value="Aminotrans_3"/>
</dbReference>
<dbReference type="RefSeq" id="WP_211863254.1">
    <property type="nucleotide sequence ID" value="NZ_JAAEDM010000051.1"/>
</dbReference>
<comment type="similarity">
    <text evidence="3">Belongs to the class-III pyridoxal-phosphate-dependent aminotransferase family.</text>
</comment>
<dbReference type="InterPro" id="IPR015424">
    <property type="entry name" value="PyrdxlP-dep_Trfase"/>
</dbReference>